<dbReference type="Gramene" id="KQK06866">
    <property type="protein sequence ID" value="KQK06866"/>
    <property type="gene ID" value="BRADI_2g30695v3"/>
</dbReference>
<dbReference type="SUPFAM" id="SSF118290">
    <property type="entry name" value="WRKY DNA-binding domain"/>
    <property type="match status" value="1"/>
</dbReference>
<evidence type="ECO:0000313" key="8">
    <source>
        <dbReference type="EMBL" id="KQK06866.1"/>
    </source>
</evidence>
<dbReference type="InterPro" id="IPR003657">
    <property type="entry name" value="WRKY_dom"/>
</dbReference>
<keyword evidence="2" id="KW-0805">Transcription regulation</keyword>
<keyword evidence="10" id="KW-1185">Reference proteome</keyword>
<reference evidence="9" key="3">
    <citation type="submission" date="2018-08" db="UniProtKB">
        <authorList>
            <consortium name="EnsemblPlants"/>
        </authorList>
    </citation>
    <scope>IDENTIFICATION</scope>
    <source>
        <strain evidence="9">cv. Bd21</strain>
    </source>
</reference>
<dbReference type="OrthoDB" id="2021064at2759"/>
<evidence type="ECO:0000259" key="7">
    <source>
        <dbReference type="PROSITE" id="PS50811"/>
    </source>
</evidence>
<comment type="subcellular location">
    <subcellularLocation>
        <location evidence="1">Nucleus</location>
    </subcellularLocation>
</comment>
<evidence type="ECO:0000256" key="5">
    <source>
        <dbReference type="ARBA" id="ARBA00023242"/>
    </source>
</evidence>
<organism evidence="9">
    <name type="scientific">Brachypodium distachyon</name>
    <name type="common">Purple false brome</name>
    <name type="synonym">Trachynia distachya</name>
    <dbReference type="NCBI Taxonomy" id="15368"/>
    <lineage>
        <taxon>Eukaryota</taxon>
        <taxon>Viridiplantae</taxon>
        <taxon>Streptophyta</taxon>
        <taxon>Embryophyta</taxon>
        <taxon>Tracheophyta</taxon>
        <taxon>Spermatophyta</taxon>
        <taxon>Magnoliopsida</taxon>
        <taxon>Liliopsida</taxon>
        <taxon>Poales</taxon>
        <taxon>Poaceae</taxon>
        <taxon>BOP clade</taxon>
        <taxon>Pooideae</taxon>
        <taxon>Stipodae</taxon>
        <taxon>Brachypodieae</taxon>
        <taxon>Brachypodium</taxon>
    </lineage>
</organism>
<evidence type="ECO:0000313" key="9">
    <source>
        <dbReference type="EnsemblPlants" id="KQK06866"/>
    </source>
</evidence>
<proteinExistence type="predicted"/>
<dbReference type="EMBL" id="CM000881">
    <property type="protein sequence ID" value="KQK06866.1"/>
    <property type="molecule type" value="Genomic_DNA"/>
</dbReference>
<dbReference type="GO" id="GO:0080151">
    <property type="term" value="P:positive regulation of salicylic acid mediated signaling pathway"/>
    <property type="evidence" value="ECO:0000318"/>
    <property type="project" value="GO_Central"/>
</dbReference>
<accession>I1HKK0</accession>
<dbReference type="InterPro" id="IPR044810">
    <property type="entry name" value="WRKY_plant"/>
</dbReference>
<sequence>MAWPPPLMQVMDDLIKGQEFATQLQGLLRDNPKVGLLMDQILQRFSRAIDAAKAGAGEWSSDVQSEVTYGGSGGGKRKSGAGGDSSRGACRRRTQQSSVVTKTMNTLDDGQAWRKYGQKYIHNSKHPRAYFRCTHKYDQQCAAQRQVQRCEDDDDDKDTFRVTYIGVHTCRDPAAAPVHVTRTAGCHLISFGPTPTTTTSTTTTAQVGSGLQSLKRESGGDQEEVLSSSTPAATPPAPAWPDLGDVTSAPHCCYAGVDFLEDYTQGLEYILPFDLDG</sequence>
<feature type="region of interest" description="Disordered" evidence="6">
    <location>
        <begin position="62"/>
        <end position="100"/>
    </location>
</feature>
<dbReference type="GO" id="GO:1900150">
    <property type="term" value="P:regulation of defense response to fungus"/>
    <property type="evidence" value="ECO:0000318"/>
    <property type="project" value="GO_Central"/>
</dbReference>
<name>I1HKK0_BRADI</name>
<dbReference type="SMART" id="SM00774">
    <property type="entry name" value="WRKY"/>
    <property type="match status" value="1"/>
</dbReference>
<dbReference type="PANTHER" id="PTHR31282">
    <property type="entry name" value="WRKY TRANSCRIPTION FACTOR 21-RELATED"/>
    <property type="match status" value="1"/>
</dbReference>
<dbReference type="Pfam" id="PF03106">
    <property type="entry name" value="WRKY"/>
    <property type="match status" value="1"/>
</dbReference>
<dbReference type="Gene3D" id="2.20.25.80">
    <property type="entry name" value="WRKY domain"/>
    <property type="match status" value="1"/>
</dbReference>
<evidence type="ECO:0000256" key="2">
    <source>
        <dbReference type="ARBA" id="ARBA00023015"/>
    </source>
</evidence>
<gene>
    <name evidence="9" type="primary">LOC100836752</name>
    <name evidence="8" type="ORF">BRADI_2g30695v3</name>
</gene>
<dbReference type="GO" id="GO:0000976">
    <property type="term" value="F:transcription cis-regulatory region binding"/>
    <property type="evidence" value="ECO:0000318"/>
    <property type="project" value="GO_Central"/>
</dbReference>
<dbReference type="STRING" id="15368.I1HKK0"/>
<dbReference type="InterPro" id="IPR036576">
    <property type="entry name" value="WRKY_dom_sf"/>
</dbReference>
<dbReference type="Proteomes" id="UP000008810">
    <property type="component" value="Chromosome 2"/>
</dbReference>
<reference evidence="8" key="2">
    <citation type="submission" date="2017-06" db="EMBL/GenBank/DDBJ databases">
        <title>WGS assembly of Brachypodium distachyon.</title>
        <authorList>
            <consortium name="The International Brachypodium Initiative"/>
            <person name="Lucas S."/>
            <person name="Harmon-Smith M."/>
            <person name="Lail K."/>
            <person name="Tice H."/>
            <person name="Grimwood J."/>
            <person name="Bruce D."/>
            <person name="Barry K."/>
            <person name="Shu S."/>
            <person name="Lindquist E."/>
            <person name="Wang M."/>
            <person name="Pitluck S."/>
            <person name="Vogel J.P."/>
            <person name="Garvin D.F."/>
            <person name="Mockler T.C."/>
            <person name="Schmutz J."/>
            <person name="Rokhsar D."/>
            <person name="Bevan M.W."/>
        </authorList>
    </citation>
    <scope>NUCLEOTIDE SEQUENCE</scope>
    <source>
        <strain evidence="8">Bd21</strain>
    </source>
</reference>
<dbReference type="KEGG" id="bdi:100836752"/>
<dbReference type="AlphaFoldDB" id="I1HKK0"/>
<dbReference type="GO" id="GO:0003700">
    <property type="term" value="F:DNA-binding transcription factor activity"/>
    <property type="evidence" value="ECO:0000318"/>
    <property type="project" value="GO_Central"/>
</dbReference>
<evidence type="ECO:0000256" key="6">
    <source>
        <dbReference type="SAM" id="MobiDB-lite"/>
    </source>
</evidence>
<reference evidence="8 9" key="1">
    <citation type="journal article" date="2010" name="Nature">
        <title>Genome sequencing and analysis of the model grass Brachypodium distachyon.</title>
        <authorList>
            <consortium name="International Brachypodium Initiative"/>
        </authorList>
    </citation>
    <scope>NUCLEOTIDE SEQUENCE [LARGE SCALE GENOMIC DNA]</scope>
    <source>
        <strain evidence="8">Bd21</strain>
        <strain evidence="9">cv. Bd21</strain>
    </source>
</reference>
<dbReference type="GO" id="GO:0005634">
    <property type="term" value="C:nucleus"/>
    <property type="evidence" value="ECO:0000318"/>
    <property type="project" value="GO_Central"/>
</dbReference>
<dbReference type="PROSITE" id="PS50811">
    <property type="entry name" value="WRKY"/>
    <property type="match status" value="1"/>
</dbReference>
<feature type="region of interest" description="Disordered" evidence="6">
    <location>
        <begin position="197"/>
        <end position="242"/>
    </location>
</feature>
<keyword evidence="3" id="KW-0238">DNA-binding</keyword>
<evidence type="ECO:0000256" key="4">
    <source>
        <dbReference type="ARBA" id="ARBA00023163"/>
    </source>
</evidence>
<protein>
    <recommendedName>
        <fullName evidence="7">WRKY domain-containing protein</fullName>
    </recommendedName>
</protein>
<dbReference type="GO" id="GO:0006355">
    <property type="term" value="P:regulation of DNA-templated transcription"/>
    <property type="evidence" value="ECO:0000318"/>
    <property type="project" value="GO_Central"/>
</dbReference>
<feature type="compositionally biased region" description="Gly residues" evidence="6">
    <location>
        <begin position="70"/>
        <end position="85"/>
    </location>
</feature>
<dbReference type="GeneID" id="100836752"/>
<keyword evidence="4" id="KW-0804">Transcription</keyword>
<keyword evidence="5" id="KW-0539">Nucleus</keyword>
<feature type="domain" description="WRKY" evidence="7">
    <location>
        <begin position="102"/>
        <end position="173"/>
    </location>
</feature>
<dbReference type="EnsemblPlants" id="KQK06866">
    <property type="protein sequence ID" value="KQK06866"/>
    <property type="gene ID" value="BRADI_2g30695v3"/>
</dbReference>
<dbReference type="RefSeq" id="XP_010231532.1">
    <property type="nucleotide sequence ID" value="XM_010233230.3"/>
</dbReference>
<evidence type="ECO:0000313" key="10">
    <source>
        <dbReference type="Proteomes" id="UP000008810"/>
    </source>
</evidence>
<dbReference type="eggNOG" id="ENOG502RYCZ">
    <property type="taxonomic scope" value="Eukaryota"/>
</dbReference>
<evidence type="ECO:0000256" key="3">
    <source>
        <dbReference type="ARBA" id="ARBA00023125"/>
    </source>
</evidence>
<dbReference type="HOGENOM" id="CLU_071943_0_0_1"/>
<evidence type="ECO:0000256" key="1">
    <source>
        <dbReference type="ARBA" id="ARBA00004123"/>
    </source>
</evidence>
<dbReference type="OMA" id="EGLHAGC"/>